<dbReference type="Proteomes" id="UP000276254">
    <property type="component" value="Chromosome"/>
</dbReference>
<accession>A0A494TER2</accession>
<organism evidence="2 3">
    <name type="scientific">Sphingomonas paeninsulae</name>
    <dbReference type="NCBI Taxonomy" id="2319844"/>
    <lineage>
        <taxon>Bacteria</taxon>
        <taxon>Pseudomonadati</taxon>
        <taxon>Pseudomonadota</taxon>
        <taxon>Alphaproteobacteria</taxon>
        <taxon>Sphingomonadales</taxon>
        <taxon>Sphingomonadaceae</taxon>
        <taxon>Sphingomonas</taxon>
    </lineage>
</organism>
<gene>
    <name evidence="2" type="ORF">D3Y57_06985</name>
</gene>
<feature type="compositionally biased region" description="Basic and acidic residues" evidence="1">
    <location>
        <begin position="12"/>
        <end position="22"/>
    </location>
</feature>
<dbReference type="RefSeq" id="WP_121152387.1">
    <property type="nucleotide sequence ID" value="NZ_CP032829.1"/>
</dbReference>
<evidence type="ECO:0000256" key="1">
    <source>
        <dbReference type="SAM" id="MobiDB-lite"/>
    </source>
</evidence>
<evidence type="ECO:0000313" key="2">
    <source>
        <dbReference type="EMBL" id="AYJ85762.1"/>
    </source>
</evidence>
<dbReference type="OrthoDB" id="1079385at2"/>
<reference evidence="2 3" key="1">
    <citation type="submission" date="2018-09" db="EMBL/GenBank/DDBJ databases">
        <title>Sphingomonas peninsula sp. nov., isolated from fildes peninsula, Antarctic soil.</title>
        <authorList>
            <person name="Yingchao G."/>
        </authorList>
    </citation>
    <scope>NUCLEOTIDE SEQUENCE [LARGE SCALE GENOMIC DNA]</scope>
    <source>
        <strain evidence="2 3">YZ-8</strain>
    </source>
</reference>
<name>A0A494TER2_SPHPE</name>
<dbReference type="EMBL" id="CP032829">
    <property type="protein sequence ID" value="AYJ85762.1"/>
    <property type="molecule type" value="Genomic_DNA"/>
</dbReference>
<proteinExistence type="predicted"/>
<sequence length="192" mass="21576">MGRNTSTYASAQRDDPENREENDFYPTHPSATRALLSVEKFDGPIWEPACGEGDMSRVLEAAGYDVISTDLIDRGYGEHGVDFLREWKSRAPNVATNPPFGIAMPFINCALQMSTGKVAMFLRLAFLEGQRRGAWFKRTPLKKVWVMSNRVPMQRGRLAVGEDGTGVLAFAWFIWEHGYEGEPSIGWLEGRD</sequence>
<keyword evidence="3" id="KW-1185">Reference proteome</keyword>
<feature type="region of interest" description="Disordered" evidence="1">
    <location>
        <begin position="1"/>
        <end position="28"/>
    </location>
</feature>
<dbReference type="KEGG" id="spha:D3Y57_06985"/>
<dbReference type="AlphaFoldDB" id="A0A494TER2"/>
<protein>
    <submittedName>
        <fullName evidence="2">Uncharacterized protein</fullName>
    </submittedName>
</protein>
<evidence type="ECO:0000313" key="3">
    <source>
        <dbReference type="Proteomes" id="UP000276254"/>
    </source>
</evidence>
<feature type="compositionally biased region" description="Polar residues" evidence="1">
    <location>
        <begin position="1"/>
        <end position="10"/>
    </location>
</feature>